<dbReference type="VEuPathDB" id="FungiDB:CIHG_04754"/>
<proteinExistence type="predicted"/>
<feature type="compositionally biased region" description="Basic and acidic residues" evidence="1">
    <location>
        <begin position="98"/>
        <end position="112"/>
    </location>
</feature>
<dbReference type="PANTHER" id="PTHR42088:SF1">
    <property type="entry name" value="YALI0F10131P"/>
    <property type="match status" value="1"/>
</dbReference>
<dbReference type="EMBL" id="DS016997">
    <property type="protein sequence ID" value="KMU87309.1"/>
    <property type="molecule type" value="Genomic_DNA"/>
</dbReference>
<evidence type="ECO:0000313" key="2">
    <source>
        <dbReference type="EMBL" id="KMU87309.1"/>
    </source>
</evidence>
<feature type="region of interest" description="Disordered" evidence="1">
    <location>
        <begin position="187"/>
        <end position="251"/>
    </location>
</feature>
<organism evidence="2 3">
    <name type="scientific">Coccidioides immitis H538.4</name>
    <dbReference type="NCBI Taxonomy" id="396776"/>
    <lineage>
        <taxon>Eukaryota</taxon>
        <taxon>Fungi</taxon>
        <taxon>Dikarya</taxon>
        <taxon>Ascomycota</taxon>
        <taxon>Pezizomycotina</taxon>
        <taxon>Eurotiomycetes</taxon>
        <taxon>Eurotiomycetidae</taxon>
        <taxon>Onygenales</taxon>
        <taxon>Onygenaceae</taxon>
        <taxon>Coccidioides</taxon>
    </lineage>
</organism>
<evidence type="ECO:0000313" key="3">
    <source>
        <dbReference type="Proteomes" id="UP000054563"/>
    </source>
</evidence>
<feature type="compositionally biased region" description="Basic and acidic residues" evidence="1">
    <location>
        <begin position="33"/>
        <end position="44"/>
    </location>
</feature>
<name>A0A0J8RTL8_COCIT</name>
<reference evidence="3" key="1">
    <citation type="journal article" date="2010" name="Genome Res.">
        <title>Population genomic sequencing of Coccidioides fungi reveals recent hybridization and transposon control.</title>
        <authorList>
            <person name="Neafsey D.E."/>
            <person name="Barker B.M."/>
            <person name="Sharpton T.J."/>
            <person name="Stajich J.E."/>
            <person name="Park D.J."/>
            <person name="Whiston E."/>
            <person name="Hung C.-Y."/>
            <person name="McMahan C."/>
            <person name="White J."/>
            <person name="Sykes S."/>
            <person name="Heiman D."/>
            <person name="Young S."/>
            <person name="Zeng Q."/>
            <person name="Abouelleil A."/>
            <person name="Aftuck L."/>
            <person name="Bessette D."/>
            <person name="Brown A."/>
            <person name="FitzGerald M."/>
            <person name="Lui A."/>
            <person name="Macdonald J.P."/>
            <person name="Priest M."/>
            <person name="Orbach M.J."/>
            <person name="Galgiani J.N."/>
            <person name="Kirkland T.N."/>
            <person name="Cole G.T."/>
            <person name="Birren B.W."/>
            <person name="Henn M.R."/>
            <person name="Taylor J.W."/>
            <person name="Rounsley S.D."/>
        </authorList>
    </citation>
    <scope>NUCLEOTIDE SEQUENCE [LARGE SCALE GENOMIC DNA]</scope>
    <source>
        <strain evidence="3">H538.4</strain>
    </source>
</reference>
<accession>A0A0J8RTL8</accession>
<dbReference type="PANTHER" id="PTHR42088">
    <property type="entry name" value="YALI0F10131P"/>
    <property type="match status" value="1"/>
</dbReference>
<evidence type="ECO:0000256" key="1">
    <source>
        <dbReference type="SAM" id="MobiDB-lite"/>
    </source>
</evidence>
<dbReference type="OrthoDB" id="5417135at2759"/>
<gene>
    <name evidence="2" type="ORF">CIHG_04754</name>
</gene>
<sequence length="292" mass="32003">MVEVSLPSQQPSQVTVIGARVVVLKETIRCSGKRGDDRSPENDLGRVPVTTKADVPLDEPKIQEPVPDNTSKSPPPAEVPATGYPSPSQPPRISLPIDDDKSDYGDESEAPKKPVPQLNIQDVETAPPSNDKAARATLDPHDHYYDGGYQIDTRRLTVGIRPLPPEDPSDNPEQRANRIRSFYKEYFDESKPQDDHVEDHGPGGADYGPFDPHALRKSGTFTALDFVPPPRFKNADSGSDAGSIRSNRTGLSAAQSYSIRTGAYRISRLPPQTVGTKDDIISNLRPTWDMKT</sequence>
<dbReference type="AlphaFoldDB" id="A0A0J8RTL8"/>
<feature type="compositionally biased region" description="Basic and acidic residues" evidence="1">
    <location>
        <begin position="132"/>
        <end position="145"/>
    </location>
</feature>
<protein>
    <submittedName>
        <fullName evidence="2">Uncharacterized protein</fullName>
    </submittedName>
</protein>
<feature type="compositionally biased region" description="Basic and acidic residues" evidence="1">
    <location>
        <begin position="187"/>
        <end position="201"/>
    </location>
</feature>
<feature type="region of interest" description="Disordered" evidence="1">
    <location>
        <begin position="28"/>
        <end position="148"/>
    </location>
</feature>
<dbReference type="Proteomes" id="UP000054563">
    <property type="component" value="Unassembled WGS sequence"/>
</dbReference>
<dbReference type="STRING" id="396776.A0A0J8RTL8"/>